<keyword evidence="1" id="KW-1133">Transmembrane helix</keyword>
<dbReference type="InterPro" id="IPR009545">
    <property type="entry name" value="Claudin-like"/>
</dbReference>
<dbReference type="PANTHER" id="PTHR34151:SF1">
    <property type="entry name" value="CASP-LIKE PROTEIN-RELATED"/>
    <property type="match status" value="1"/>
</dbReference>
<dbReference type="EMBL" id="CP092624">
    <property type="protein sequence ID" value="UMM31973.1"/>
    <property type="molecule type" value="Genomic_DNA"/>
</dbReference>
<feature type="transmembrane region" description="Helical" evidence="1">
    <location>
        <begin position="46"/>
        <end position="70"/>
    </location>
</feature>
<evidence type="ECO:0000313" key="3">
    <source>
        <dbReference type="Proteomes" id="UP000829354"/>
    </source>
</evidence>
<protein>
    <submittedName>
        <fullName evidence="2">Uncharacterized protein</fullName>
    </submittedName>
</protein>
<reference evidence="2 3" key="1">
    <citation type="submission" date="2022-04" db="EMBL/GenBank/DDBJ databases">
        <title>Chromosome-level reference genomes for two strains of Caenorhabditis briggsae: an improved platform for comparative genomics.</title>
        <authorList>
            <person name="Stevens L."/>
            <person name="Andersen E."/>
        </authorList>
    </citation>
    <scope>NUCLEOTIDE SEQUENCE [LARGE SCALE GENOMIC DNA]</scope>
    <source>
        <strain evidence="2">VX34</strain>
        <tissue evidence="2">Whole-organism</tissue>
    </source>
</reference>
<dbReference type="PANTHER" id="PTHR34151">
    <property type="entry name" value="PROTEIN CBG24195"/>
    <property type="match status" value="1"/>
</dbReference>
<gene>
    <name evidence="2" type="ORF">L5515_005952</name>
</gene>
<dbReference type="AlphaFoldDB" id="A0AAE9EY71"/>
<dbReference type="Pfam" id="PF06653">
    <property type="entry name" value="Claudin_3"/>
    <property type="match status" value="1"/>
</dbReference>
<dbReference type="Proteomes" id="UP000829354">
    <property type="component" value="Chromosome V"/>
</dbReference>
<keyword evidence="3" id="KW-1185">Reference proteome</keyword>
<feature type="transmembrane region" description="Helical" evidence="1">
    <location>
        <begin position="90"/>
        <end position="109"/>
    </location>
</feature>
<accession>A0AAE9EY71</accession>
<keyword evidence="1" id="KW-0472">Membrane</keyword>
<feature type="transmembrane region" description="Helical" evidence="1">
    <location>
        <begin position="7"/>
        <end position="26"/>
    </location>
</feature>
<evidence type="ECO:0000313" key="2">
    <source>
        <dbReference type="EMBL" id="UMM31973.1"/>
    </source>
</evidence>
<feature type="transmembrane region" description="Helical" evidence="1">
    <location>
        <begin position="129"/>
        <end position="152"/>
    </location>
</feature>
<keyword evidence="1" id="KW-0812">Transmembrane</keyword>
<proteinExistence type="predicted"/>
<name>A0AAE9EY71_CAEBR</name>
<organism evidence="2 3">
    <name type="scientific">Caenorhabditis briggsae</name>
    <dbReference type="NCBI Taxonomy" id="6238"/>
    <lineage>
        <taxon>Eukaryota</taxon>
        <taxon>Metazoa</taxon>
        <taxon>Ecdysozoa</taxon>
        <taxon>Nematoda</taxon>
        <taxon>Chromadorea</taxon>
        <taxon>Rhabditida</taxon>
        <taxon>Rhabditina</taxon>
        <taxon>Rhabditomorpha</taxon>
        <taxon>Rhabditoidea</taxon>
        <taxon>Rhabditidae</taxon>
        <taxon>Peloderinae</taxon>
        <taxon>Caenorhabditis</taxon>
    </lineage>
</organism>
<sequence>MTDVKIAFLGFLVFNSLIFNILGIFTPNWTSNRTYLELGSGLRLTLASSFMLGTLALSSITVVIFFYVYYQVKNNDYSSNLRKWFRIINLASILAIILTVAAIIIIATSNSDNLVSTPQGGPDPITLGYSAWLCFISVILTVAIASISEYIASEEC</sequence>
<evidence type="ECO:0000256" key="1">
    <source>
        <dbReference type="SAM" id="Phobius"/>
    </source>
</evidence>